<organism evidence="1 2">
    <name type="scientific">Salinadaptatus halalkaliphilus</name>
    <dbReference type="NCBI Taxonomy" id="2419781"/>
    <lineage>
        <taxon>Archaea</taxon>
        <taxon>Methanobacteriati</taxon>
        <taxon>Methanobacteriota</taxon>
        <taxon>Stenosarchaea group</taxon>
        <taxon>Halobacteria</taxon>
        <taxon>Halobacteriales</taxon>
        <taxon>Natrialbaceae</taxon>
        <taxon>Salinadaptatus</taxon>
    </lineage>
</organism>
<sequence length="114" mass="12408">MAVNSIEDTLSRTEQVVLLGVAYAHREELTPVQTHDLRRLCRSSLETGETDLVGTLSEADVMRSLYTLEATDVVEEVETDGTSPTGKGRPSYTLAVGIDVILEGVDDDLAEWAL</sequence>
<comment type="caution">
    <text evidence="1">The sequence shown here is derived from an EMBL/GenBank/DDBJ whole genome shotgun (WGS) entry which is preliminary data.</text>
</comment>
<dbReference type="Proteomes" id="UP000318864">
    <property type="component" value="Unassembled WGS sequence"/>
</dbReference>
<name>A0A4S3TQB5_9EURY</name>
<protein>
    <recommendedName>
        <fullName evidence="3">Transcriptional regulator</fullName>
    </recommendedName>
</protein>
<dbReference type="EMBL" id="RBZW01000003">
    <property type="protein sequence ID" value="THE66572.1"/>
    <property type="molecule type" value="Genomic_DNA"/>
</dbReference>
<accession>A0A4S3TQB5</accession>
<reference evidence="1 2" key="1">
    <citation type="submission" date="2018-10" db="EMBL/GenBank/DDBJ databases">
        <title>Natronolimnobius sp. XQ-INN 246 isolated from Inner Mongolia Autonomous Region of China.</title>
        <authorList>
            <person name="Xue Q."/>
        </authorList>
    </citation>
    <scope>NUCLEOTIDE SEQUENCE [LARGE SCALE GENOMIC DNA]</scope>
    <source>
        <strain evidence="1 2">XQ-INN 246</strain>
    </source>
</reference>
<proteinExistence type="predicted"/>
<gene>
    <name evidence="1" type="ORF">D8Y22_00075</name>
</gene>
<dbReference type="RefSeq" id="WP_141462528.1">
    <property type="nucleotide sequence ID" value="NZ_RBZW01000003.1"/>
</dbReference>
<dbReference type="AlphaFoldDB" id="A0A4S3TQB5"/>
<keyword evidence="2" id="KW-1185">Reference proteome</keyword>
<evidence type="ECO:0008006" key="3">
    <source>
        <dbReference type="Google" id="ProtNLM"/>
    </source>
</evidence>
<evidence type="ECO:0000313" key="1">
    <source>
        <dbReference type="EMBL" id="THE66572.1"/>
    </source>
</evidence>
<evidence type="ECO:0000313" key="2">
    <source>
        <dbReference type="Proteomes" id="UP000318864"/>
    </source>
</evidence>
<dbReference type="OrthoDB" id="217868at2157"/>